<feature type="transmembrane region" description="Helical" evidence="6">
    <location>
        <begin position="176"/>
        <end position="196"/>
    </location>
</feature>
<feature type="domain" description="EamA" evidence="8">
    <location>
        <begin position="178"/>
        <end position="316"/>
    </location>
</feature>
<sequence length="360" mass="40131">MESWKPYLAMVVVQSIYAGMALFSKLAISGGMNHFVFVVYRQALASVVLAPFAYFLERKEAHAMTVTIFCKVFLVASIGISLSMNLYYVAMKYTSATLAATTPNAIPACTFLLTILLRMERLNMRYLHGQAKVAGTVICIGGAIILSSYKGPPLITLNHYHSFHAASLPTTPKKEWAKGVFLMLTSNAGWSLWLVLQVPLIKSYPSKLTLTTLQCFLSALQSAVVAFAVDRRASSWKLNWDLNLISVVYCGVVVTGVTHWLQLWCIEKKGPVFTAMFHPVTLLITAIFSVILWNEWIYLGSVIGGLLIVGGLYGVLWGKNKEDKVPHKDRGVLRKSERKEAESKKRRHSEVAEQEGKQHR</sequence>
<evidence type="ECO:0000259" key="8">
    <source>
        <dbReference type="Pfam" id="PF00892"/>
    </source>
</evidence>
<organism evidence="9 10">
    <name type="scientific">Amborella trichopoda</name>
    <dbReference type="NCBI Taxonomy" id="13333"/>
    <lineage>
        <taxon>Eukaryota</taxon>
        <taxon>Viridiplantae</taxon>
        <taxon>Streptophyta</taxon>
        <taxon>Embryophyta</taxon>
        <taxon>Tracheophyta</taxon>
        <taxon>Spermatophyta</taxon>
        <taxon>Magnoliopsida</taxon>
        <taxon>Amborellales</taxon>
        <taxon>Amborellaceae</taxon>
        <taxon>Amborella</taxon>
    </lineage>
</organism>
<dbReference type="InterPro" id="IPR037185">
    <property type="entry name" value="EmrE-like"/>
</dbReference>
<evidence type="ECO:0000256" key="4">
    <source>
        <dbReference type="ARBA" id="ARBA00022989"/>
    </source>
</evidence>
<keyword evidence="5 6" id="KW-0472">Membrane</keyword>
<evidence type="ECO:0000256" key="2">
    <source>
        <dbReference type="ARBA" id="ARBA00007635"/>
    </source>
</evidence>
<accession>W1PZF3</accession>
<dbReference type="Proteomes" id="UP000017836">
    <property type="component" value="Unassembled WGS sequence"/>
</dbReference>
<evidence type="ECO:0000256" key="1">
    <source>
        <dbReference type="ARBA" id="ARBA00004141"/>
    </source>
</evidence>
<dbReference type="SUPFAM" id="SSF103481">
    <property type="entry name" value="Multidrug resistance efflux transporter EmrE"/>
    <property type="match status" value="2"/>
</dbReference>
<dbReference type="eggNOG" id="ENOG502QUJ3">
    <property type="taxonomic scope" value="Eukaryota"/>
</dbReference>
<dbReference type="AlphaFoldDB" id="W1PZF3"/>
<dbReference type="PANTHER" id="PTHR31218">
    <property type="entry name" value="WAT1-RELATED PROTEIN"/>
    <property type="match status" value="1"/>
</dbReference>
<dbReference type="GO" id="GO:0005886">
    <property type="term" value="C:plasma membrane"/>
    <property type="evidence" value="ECO:0000318"/>
    <property type="project" value="GO_Central"/>
</dbReference>
<evidence type="ECO:0000256" key="5">
    <source>
        <dbReference type="ARBA" id="ARBA00023136"/>
    </source>
</evidence>
<feature type="transmembrane region" description="Helical" evidence="6">
    <location>
        <begin position="96"/>
        <end position="117"/>
    </location>
</feature>
<feature type="transmembrane region" description="Helical" evidence="6">
    <location>
        <begin position="272"/>
        <end position="291"/>
    </location>
</feature>
<feature type="transmembrane region" description="Helical" evidence="6">
    <location>
        <begin position="297"/>
        <end position="318"/>
    </location>
</feature>
<dbReference type="Pfam" id="PF00892">
    <property type="entry name" value="EamA"/>
    <property type="match status" value="2"/>
</dbReference>
<dbReference type="InterPro" id="IPR000620">
    <property type="entry name" value="EamA_dom"/>
</dbReference>
<feature type="region of interest" description="Disordered" evidence="7">
    <location>
        <begin position="322"/>
        <end position="360"/>
    </location>
</feature>
<dbReference type="InterPro" id="IPR030184">
    <property type="entry name" value="WAT1-related"/>
</dbReference>
<feature type="transmembrane region" description="Helical" evidence="6">
    <location>
        <begin position="68"/>
        <end position="90"/>
    </location>
</feature>
<evidence type="ECO:0000256" key="6">
    <source>
        <dbReference type="RuleBase" id="RU363077"/>
    </source>
</evidence>
<keyword evidence="4 6" id="KW-1133">Transmembrane helix</keyword>
<name>W1PZF3_AMBTC</name>
<keyword evidence="3 6" id="KW-0812">Transmembrane</keyword>
<reference evidence="10" key="1">
    <citation type="journal article" date="2013" name="Science">
        <title>The Amborella genome and the evolution of flowering plants.</title>
        <authorList>
            <consortium name="Amborella Genome Project"/>
        </authorList>
    </citation>
    <scope>NUCLEOTIDE SEQUENCE [LARGE SCALE GENOMIC DNA]</scope>
</reference>
<evidence type="ECO:0000256" key="3">
    <source>
        <dbReference type="ARBA" id="ARBA00022692"/>
    </source>
</evidence>
<dbReference type="HOGENOM" id="CLU_025359_1_0_1"/>
<dbReference type="EMBL" id="KI392591">
    <property type="protein sequence ID" value="ERN12965.1"/>
    <property type="molecule type" value="Genomic_DNA"/>
</dbReference>
<feature type="domain" description="EamA" evidence="8">
    <location>
        <begin position="6"/>
        <end position="147"/>
    </location>
</feature>
<dbReference type="Gramene" id="ERN12965">
    <property type="protein sequence ID" value="ERN12965"/>
    <property type="gene ID" value="AMTR_s00040p00026230"/>
</dbReference>
<comment type="similarity">
    <text evidence="2 6">Belongs to the drug/metabolite transporter (DMT) superfamily. Plant drug/metabolite exporter (P-DME) (TC 2.A.7.4) family.</text>
</comment>
<gene>
    <name evidence="9" type="ORF">AMTR_s00040p00026230</name>
</gene>
<keyword evidence="10" id="KW-1185">Reference proteome</keyword>
<comment type="subcellular location">
    <subcellularLocation>
        <location evidence="1 6">Membrane</location>
        <topology evidence="1 6">Multi-pass membrane protein</topology>
    </subcellularLocation>
</comment>
<feature type="transmembrane region" description="Helical" evidence="6">
    <location>
        <begin position="244"/>
        <end position="265"/>
    </location>
</feature>
<dbReference type="GO" id="GO:0022857">
    <property type="term" value="F:transmembrane transporter activity"/>
    <property type="evidence" value="ECO:0007669"/>
    <property type="project" value="InterPro"/>
</dbReference>
<evidence type="ECO:0000256" key="7">
    <source>
        <dbReference type="SAM" id="MobiDB-lite"/>
    </source>
</evidence>
<protein>
    <recommendedName>
        <fullName evidence="6">WAT1-related protein</fullName>
    </recommendedName>
</protein>
<evidence type="ECO:0000313" key="9">
    <source>
        <dbReference type="EMBL" id="ERN12965.1"/>
    </source>
</evidence>
<feature type="transmembrane region" description="Helical" evidence="6">
    <location>
        <begin position="7"/>
        <end position="28"/>
    </location>
</feature>
<feature type="transmembrane region" description="Helical" evidence="6">
    <location>
        <begin position="34"/>
        <end position="56"/>
    </location>
</feature>
<evidence type="ECO:0000313" key="10">
    <source>
        <dbReference type="Proteomes" id="UP000017836"/>
    </source>
</evidence>
<dbReference type="OMA" id="QKHYIAM"/>
<proteinExistence type="inferred from homology"/>